<evidence type="ECO:0000259" key="9">
    <source>
        <dbReference type="PROSITE" id="PS50808"/>
    </source>
</evidence>
<dbReference type="Pfam" id="PF04937">
    <property type="entry name" value="DUF659"/>
    <property type="match status" value="1"/>
</dbReference>
<dbReference type="GO" id="GO:0046983">
    <property type="term" value="F:protein dimerization activity"/>
    <property type="evidence" value="ECO:0007669"/>
    <property type="project" value="InterPro"/>
</dbReference>
<evidence type="ECO:0000313" key="11">
    <source>
        <dbReference type="Proteomes" id="UP000634136"/>
    </source>
</evidence>
<reference evidence="10" key="1">
    <citation type="submission" date="2020-09" db="EMBL/GenBank/DDBJ databases">
        <title>Genome-Enabled Discovery of Anthraquinone Biosynthesis in Senna tora.</title>
        <authorList>
            <person name="Kang S.-H."/>
            <person name="Pandey R.P."/>
            <person name="Lee C.-M."/>
            <person name="Sim J.-S."/>
            <person name="Jeong J.-T."/>
            <person name="Choi B.-S."/>
            <person name="Jung M."/>
            <person name="Ginzburg D."/>
            <person name="Zhao K."/>
            <person name="Won S.Y."/>
            <person name="Oh T.-J."/>
            <person name="Yu Y."/>
            <person name="Kim N.-H."/>
            <person name="Lee O.R."/>
            <person name="Lee T.-H."/>
            <person name="Bashyal P."/>
            <person name="Kim T.-S."/>
            <person name="Lee W.-H."/>
            <person name="Kawkins C."/>
            <person name="Kim C.-K."/>
            <person name="Kim J.S."/>
            <person name="Ahn B.O."/>
            <person name="Rhee S.Y."/>
            <person name="Sohng J.K."/>
        </authorList>
    </citation>
    <scope>NUCLEOTIDE SEQUENCE</scope>
    <source>
        <tissue evidence="10">Leaf</tissue>
    </source>
</reference>
<feature type="compositionally biased region" description="Acidic residues" evidence="8">
    <location>
        <begin position="287"/>
        <end position="300"/>
    </location>
</feature>
<accession>A0A834X0B1</accession>
<keyword evidence="2" id="KW-0479">Metal-binding</keyword>
<dbReference type="AlphaFoldDB" id="A0A834X0B1"/>
<keyword evidence="6" id="KW-0539">Nucleus</keyword>
<name>A0A834X0B1_9FABA</name>
<evidence type="ECO:0000256" key="7">
    <source>
        <dbReference type="PROSITE-ProRule" id="PRU00027"/>
    </source>
</evidence>
<dbReference type="OrthoDB" id="1419513at2759"/>
<dbReference type="InterPro" id="IPR012337">
    <property type="entry name" value="RNaseH-like_sf"/>
</dbReference>
<gene>
    <name evidence="10" type="ORF">G2W53_010680</name>
</gene>
<comment type="subcellular location">
    <subcellularLocation>
        <location evidence="1">Nucleus</location>
    </subcellularLocation>
</comment>
<dbReference type="PANTHER" id="PTHR32166:SF121">
    <property type="entry name" value="DUF659 DOMAIN-CONTAINING PROTEIN"/>
    <property type="match status" value="1"/>
</dbReference>
<feature type="region of interest" description="Disordered" evidence="8">
    <location>
        <begin position="178"/>
        <end position="215"/>
    </location>
</feature>
<evidence type="ECO:0000256" key="3">
    <source>
        <dbReference type="ARBA" id="ARBA00022771"/>
    </source>
</evidence>
<feature type="region of interest" description="Disordered" evidence="8">
    <location>
        <begin position="284"/>
        <end position="306"/>
    </location>
</feature>
<keyword evidence="4" id="KW-0862">Zinc</keyword>
<dbReference type="GO" id="GO:0008270">
    <property type="term" value="F:zinc ion binding"/>
    <property type="evidence" value="ECO:0007669"/>
    <property type="project" value="UniProtKB-KW"/>
</dbReference>
<keyword evidence="11" id="KW-1185">Reference proteome</keyword>
<feature type="compositionally biased region" description="Polar residues" evidence="8">
    <location>
        <begin position="184"/>
        <end position="209"/>
    </location>
</feature>
<dbReference type="InterPro" id="IPR007021">
    <property type="entry name" value="DUF659"/>
</dbReference>
<dbReference type="Pfam" id="PF05699">
    <property type="entry name" value="Dimer_Tnp_hAT"/>
    <property type="match status" value="1"/>
</dbReference>
<dbReference type="Proteomes" id="UP000634136">
    <property type="component" value="Unassembled WGS sequence"/>
</dbReference>
<sequence>MGMMSATMHTSRRWLEQTSQAGLDVNDDINFSEVRTEQGQEAFSLSMKRRRANVDREKFVDALKDLRKMIDLLINSVTDKLCDKLCASVDRTVNDSVLIAEELRKLAGLTALDLRRAHKELTSSQIQWMMFKDVLDEVAGAEQRSKKKWPTNSSPAIFSIFDFLGSCHCRGSRQPALSLKRRSNASNANASTPPSGQQSITDSSTLSQHGKTDPAWDHFSFKKEGRTNVYTCLHCLSVYKGGGINRIKQHLAGVTGQITSCKKVPHDVRHQMLESLKNVQQKKQTEELNEAYDDQQEAEESPQPSKRVAFTQALGITFVKSVDASDLVKDAQMLFNSFSEVIEWVAPSNVVHIVTDNAANYVAAVKIVAPIVHLLRIVDADEKPSMGYVYEGMRRAKKKMKEMFKGKKQMYKPYKDIIKARWHKHFRCDLYAAAYYFNLAFFYDEKFVEKNNITQAVLCLLEIRSICNDLAKGIQEMQVYYDRKGSFGRESARTVTRTIRLDQWWRLYGGSAPFLQKIAIRVLSQTASSSGCERNWSFFERVHTKKRNRLEHQRLSDHIFITYNLRLANRCKKKNYDPIDYESIDEVDFWITEEAPPDFDDQEFDNENVIYQEHAFPAESSR</sequence>
<dbReference type="EMBL" id="JAAIUW010000004">
    <property type="protein sequence ID" value="KAF7835821.1"/>
    <property type="molecule type" value="Genomic_DNA"/>
</dbReference>
<evidence type="ECO:0000256" key="8">
    <source>
        <dbReference type="SAM" id="MobiDB-lite"/>
    </source>
</evidence>
<protein>
    <recommendedName>
        <fullName evidence="9">BED-type domain-containing protein</fullName>
    </recommendedName>
</protein>
<dbReference type="GO" id="GO:0003677">
    <property type="term" value="F:DNA binding"/>
    <property type="evidence" value="ECO:0007669"/>
    <property type="project" value="UniProtKB-KW"/>
</dbReference>
<evidence type="ECO:0000256" key="2">
    <source>
        <dbReference type="ARBA" id="ARBA00022723"/>
    </source>
</evidence>
<proteinExistence type="predicted"/>
<dbReference type="PROSITE" id="PS50808">
    <property type="entry name" value="ZF_BED"/>
    <property type="match status" value="1"/>
</dbReference>
<keyword evidence="5" id="KW-0238">DNA-binding</keyword>
<comment type="caution">
    <text evidence="10">The sequence shown here is derived from an EMBL/GenBank/DDBJ whole genome shotgun (WGS) entry which is preliminary data.</text>
</comment>
<evidence type="ECO:0000313" key="10">
    <source>
        <dbReference type="EMBL" id="KAF7835821.1"/>
    </source>
</evidence>
<dbReference type="InterPro" id="IPR008906">
    <property type="entry name" value="HATC_C_dom"/>
</dbReference>
<dbReference type="SUPFAM" id="SSF53098">
    <property type="entry name" value="Ribonuclease H-like"/>
    <property type="match status" value="1"/>
</dbReference>
<organism evidence="10 11">
    <name type="scientific">Senna tora</name>
    <dbReference type="NCBI Taxonomy" id="362788"/>
    <lineage>
        <taxon>Eukaryota</taxon>
        <taxon>Viridiplantae</taxon>
        <taxon>Streptophyta</taxon>
        <taxon>Embryophyta</taxon>
        <taxon>Tracheophyta</taxon>
        <taxon>Spermatophyta</taxon>
        <taxon>Magnoliopsida</taxon>
        <taxon>eudicotyledons</taxon>
        <taxon>Gunneridae</taxon>
        <taxon>Pentapetalae</taxon>
        <taxon>rosids</taxon>
        <taxon>fabids</taxon>
        <taxon>Fabales</taxon>
        <taxon>Fabaceae</taxon>
        <taxon>Caesalpinioideae</taxon>
        <taxon>Cassia clade</taxon>
        <taxon>Senna</taxon>
    </lineage>
</organism>
<dbReference type="Pfam" id="PF02892">
    <property type="entry name" value="zf-BED"/>
    <property type="match status" value="1"/>
</dbReference>
<feature type="domain" description="BED-type" evidence="9">
    <location>
        <begin position="210"/>
        <end position="268"/>
    </location>
</feature>
<dbReference type="GO" id="GO:0005634">
    <property type="term" value="C:nucleus"/>
    <property type="evidence" value="ECO:0007669"/>
    <property type="project" value="UniProtKB-SubCell"/>
</dbReference>
<dbReference type="InterPro" id="IPR003656">
    <property type="entry name" value="Znf_BED"/>
</dbReference>
<evidence type="ECO:0000256" key="5">
    <source>
        <dbReference type="ARBA" id="ARBA00023125"/>
    </source>
</evidence>
<evidence type="ECO:0000256" key="1">
    <source>
        <dbReference type="ARBA" id="ARBA00004123"/>
    </source>
</evidence>
<keyword evidence="3 7" id="KW-0863">Zinc-finger</keyword>
<evidence type="ECO:0000256" key="6">
    <source>
        <dbReference type="ARBA" id="ARBA00023242"/>
    </source>
</evidence>
<evidence type="ECO:0000256" key="4">
    <source>
        <dbReference type="ARBA" id="ARBA00022833"/>
    </source>
</evidence>
<dbReference type="PANTHER" id="PTHR32166">
    <property type="entry name" value="OSJNBA0013A04.12 PROTEIN"/>
    <property type="match status" value="1"/>
</dbReference>